<evidence type="ECO:0008006" key="4">
    <source>
        <dbReference type="Google" id="ProtNLM"/>
    </source>
</evidence>
<reference evidence="2" key="2">
    <citation type="submission" date="2020-09" db="EMBL/GenBank/DDBJ databases">
        <authorList>
            <person name="Sun Q."/>
            <person name="Zhou Y."/>
        </authorList>
    </citation>
    <scope>NUCLEOTIDE SEQUENCE</scope>
    <source>
        <strain evidence="2">CGMCC 1.15958</strain>
    </source>
</reference>
<protein>
    <recommendedName>
        <fullName evidence="4">Mercuric ion transport protein</fullName>
    </recommendedName>
</protein>
<keyword evidence="3" id="KW-1185">Reference proteome</keyword>
<reference evidence="2" key="1">
    <citation type="journal article" date="2014" name="Int. J. Syst. Evol. Microbiol.">
        <title>Complete genome sequence of Corynebacterium casei LMG S-19264T (=DSM 44701T), isolated from a smear-ripened cheese.</title>
        <authorList>
            <consortium name="US DOE Joint Genome Institute (JGI-PGF)"/>
            <person name="Walter F."/>
            <person name="Albersmeier A."/>
            <person name="Kalinowski J."/>
            <person name="Ruckert C."/>
        </authorList>
    </citation>
    <scope>NUCLEOTIDE SEQUENCE</scope>
    <source>
        <strain evidence="2">CGMCC 1.15958</strain>
    </source>
</reference>
<dbReference type="AlphaFoldDB" id="A0A917DLK5"/>
<evidence type="ECO:0000313" key="3">
    <source>
        <dbReference type="Proteomes" id="UP000609064"/>
    </source>
</evidence>
<dbReference type="Gene3D" id="1.10.287.910">
    <property type="entry name" value="bacterial mercury transporter, merf"/>
    <property type="match status" value="1"/>
</dbReference>
<organism evidence="2 3">
    <name type="scientific">Emticicia aquatilis</name>
    <dbReference type="NCBI Taxonomy" id="1537369"/>
    <lineage>
        <taxon>Bacteria</taxon>
        <taxon>Pseudomonadati</taxon>
        <taxon>Bacteroidota</taxon>
        <taxon>Cytophagia</taxon>
        <taxon>Cytophagales</taxon>
        <taxon>Leadbetterellaceae</taxon>
        <taxon>Emticicia</taxon>
    </lineage>
</organism>
<evidence type="ECO:0000256" key="1">
    <source>
        <dbReference type="SAM" id="Phobius"/>
    </source>
</evidence>
<proteinExistence type="predicted"/>
<dbReference type="EMBL" id="BMKK01000002">
    <property type="protein sequence ID" value="GGD48003.1"/>
    <property type="molecule type" value="Genomic_DNA"/>
</dbReference>
<evidence type="ECO:0000313" key="2">
    <source>
        <dbReference type="EMBL" id="GGD48003.1"/>
    </source>
</evidence>
<sequence>MKKTEKTAKKLGWIGITLCGLCCALPIVGAVAGISSLTAIAFYLEKIGIVALGLAGIFFAYYFYQKNQAKKACATSCETDCECKEENAIKS</sequence>
<feature type="transmembrane region" description="Helical" evidence="1">
    <location>
        <begin position="12"/>
        <end position="34"/>
    </location>
</feature>
<keyword evidence="1" id="KW-0472">Membrane</keyword>
<accession>A0A917DLK5</accession>
<gene>
    <name evidence="2" type="ORF">GCM10011514_10010</name>
</gene>
<feature type="transmembrane region" description="Helical" evidence="1">
    <location>
        <begin position="40"/>
        <end position="64"/>
    </location>
</feature>
<dbReference type="Proteomes" id="UP000609064">
    <property type="component" value="Unassembled WGS sequence"/>
</dbReference>
<keyword evidence="1" id="KW-1133">Transmembrane helix</keyword>
<comment type="caution">
    <text evidence="2">The sequence shown here is derived from an EMBL/GenBank/DDBJ whole genome shotgun (WGS) entry which is preliminary data.</text>
</comment>
<keyword evidence="1" id="KW-0812">Transmembrane</keyword>
<dbReference type="RefSeq" id="WP_188764942.1">
    <property type="nucleotide sequence ID" value="NZ_BMKK01000002.1"/>
</dbReference>
<name>A0A917DLK5_9BACT</name>